<dbReference type="Gene3D" id="3.30.2310.20">
    <property type="entry name" value="RelE-like"/>
    <property type="match status" value="1"/>
</dbReference>
<dbReference type="EMBL" id="CACSIM010000003">
    <property type="protein sequence ID" value="CAA0102155.1"/>
    <property type="molecule type" value="Genomic_DNA"/>
</dbReference>
<keyword evidence="1" id="KW-1277">Toxin-antitoxin system</keyword>
<evidence type="ECO:0000313" key="5">
    <source>
        <dbReference type="Proteomes" id="UP000435877"/>
    </source>
</evidence>
<gene>
    <name evidence="2" type="ORF">IHBHHGIJ_00010</name>
    <name evidence="3" type="ORF">KFEGEMFD_01138</name>
    <name evidence="4" type="ORF">KFEGEMFD_01853</name>
</gene>
<dbReference type="OrthoDB" id="6105459at2"/>
<organism evidence="4 6">
    <name type="scientific">Zhongshania aliphaticivorans</name>
    <dbReference type="NCBI Taxonomy" id="1470434"/>
    <lineage>
        <taxon>Bacteria</taxon>
        <taxon>Pseudomonadati</taxon>
        <taxon>Pseudomonadota</taxon>
        <taxon>Gammaproteobacteria</taxon>
        <taxon>Cellvibrionales</taxon>
        <taxon>Spongiibacteraceae</taxon>
        <taxon>Zhongshania</taxon>
    </lineage>
</organism>
<evidence type="ECO:0000313" key="3">
    <source>
        <dbReference type="EMBL" id="CAA0086632.1"/>
    </source>
</evidence>
<dbReference type="InterPro" id="IPR007712">
    <property type="entry name" value="RelE/ParE_toxin"/>
</dbReference>
<sequence>MSKAFKVIATPTFKITLQKLCAFLNSKYGAEVATAARDLIKLKVAALSRNPYSGPVSERLSVLGFNDYRQLLIDQHSLVYYRVDNEENRVVLVVVMDSRQSVAQLLYETTIKLD</sequence>
<evidence type="ECO:0008006" key="7">
    <source>
        <dbReference type="Google" id="ProtNLM"/>
    </source>
</evidence>
<dbReference type="EMBL" id="CACSIM010000001">
    <property type="protein sequence ID" value="CAA0086632.1"/>
    <property type="molecule type" value="Genomic_DNA"/>
</dbReference>
<accession>A0A5S9PDV5</accession>
<dbReference type="AlphaFoldDB" id="A0A5S9PDV5"/>
<keyword evidence="5" id="KW-1185">Reference proteome</keyword>
<dbReference type="EMBL" id="CACSIK010000001">
    <property type="protein sequence ID" value="CAA0078572.1"/>
    <property type="molecule type" value="Genomic_DNA"/>
</dbReference>
<proteinExistence type="predicted"/>
<dbReference type="InterPro" id="IPR035093">
    <property type="entry name" value="RelE/ParE_toxin_dom_sf"/>
</dbReference>
<evidence type="ECO:0000313" key="2">
    <source>
        <dbReference type="EMBL" id="CAA0078572.1"/>
    </source>
</evidence>
<reference evidence="5 6" key="1">
    <citation type="submission" date="2019-11" db="EMBL/GenBank/DDBJ databases">
        <authorList>
            <person name="Holert J."/>
        </authorList>
    </citation>
    <scope>NUCLEOTIDE SEQUENCE [LARGE SCALE GENOMIC DNA]</scope>
    <source>
        <strain evidence="4">BC3_2A</strain>
        <strain evidence="2">SB11_1A</strain>
    </source>
</reference>
<dbReference type="RefSeq" id="WP_159266742.1">
    <property type="nucleotide sequence ID" value="NZ_CACSIK010000001.1"/>
</dbReference>
<evidence type="ECO:0000256" key="1">
    <source>
        <dbReference type="ARBA" id="ARBA00022649"/>
    </source>
</evidence>
<evidence type="ECO:0000313" key="6">
    <source>
        <dbReference type="Proteomes" id="UP000439591"/>
    </source>
</evidence>
<protein>
    <recommendedName>
        <fullName evidence="7">Plasmid stabilization protein</fullName>
    </recommendedName>
</protein>
<dbReference type="Pfam" id="PF05016">
    <property type="entry name" value="ParE_toxin"/>
    <property type="match status" value="1"/>
</dbReference>
<dbReference type="Proteomes" id="UP000439591">
    <property type="component" value="Unassembled WGS sequence"/>
</dbReference>
<name>A0A5S9PDV5_9GAMM</name>
<dbReference type="Proteomes" id="UP000435877">
    <property type="component" value="Unassembled WGS sequence"/>
</dbReference>
<evidence type="ECO:0000313" key="4">
    <source>
        <dbReference type="EMBL" id="CAA0102155.1"/>
    </source>
</evidence>